<dbReference type="EMBL" id="JAKKPZ010000007">
    <property type="protein sequence ID" value="KAI1718749.1"/>
    <property type="molecule type" value="Genomic_DNA"/>
</dbReference>
<keyword evidence="5" id="KW-1185">Reference proteome</keyword>
<dbReference type="InterPro" id="IPR050645">
    <property type="entry name" value="Histidine_acid_phosphatase"/>
</dbReference>
<feature type="chain" id="PRO_5042037946" evidence="3">
    <location>
        <begin position="21"/>
        <end position="448"/>
    </location>
</feature>
<dbReference type="SUPFAM" id="SSF53254">
    <property type="entry name" value="Phosphoglycerate mutase-like"/>
    <property type="match status" value="1"/>
</dbReference>
<dbReference type="CDD" id="cd07061">
    <property type="entry name" value="HP_HAP_like"/>
    <property type="match status" value="1"/>
</dbReference>
<accession>A0AAD4R630</accession>
<gene>
    <name evidence="4" type="ORF">DdX_05855</name>
</gene>
<evidence type="ECO:0000256" key="1">
    <source>
        <dbReference type="ARBA" id="ARBA00000032"/>
    </source>
</evidence>
<feature type="signal peptide" evidence="3">
    <location>
        <begin position="1"/>
        <end position="20"/>
    </location>
</feature>
<evidence type="ECO:0000256" key="3">
    <source>
        <dbReference type="SAM" id="SignalP"/>
    </source>
</evidence>
<dbReference type="InterPro" id="IPR029033">
    <property type="entry name" value="His_PPase_superfam"/>
</dbReference>
<sequence>MLRLGIISMLLLLDYGFCHTLQHVQVIFRHGERAPTTFITFPTDPPGIDSNFPYEHGEMTNNGIWQEFTLGSNLREEYGHLVDFTYRSSQVGEPNYELMVFNFQLRIYSGLDNRTITSAQAMLASFLPPTGNQVWNSALLWQPIPTIAQPIIDHVSFGVFDHCPAVRNSIANSDGYAAIFNSHIELVKELEVKTGLTIPNLYIFQMEYNVLKELLPLPKWAKSPEFMEEVINVQNDLHRRFIDLFLDSIGGWHFDQLLGRMDESVDCRTKHKMVFYSGHDTNIMTLGRFLNIDLISSSLLTYGSYLSIELHERDKTHFVEMHFHPHLNGSKIKLNITNCPDPCRYSEFRSLGGRLTSQQWVSTCLGITFDGKCTLFGSVAGGLMILVETSFGLTPCLDVAHAIALVSRCLEGVPPSLAISIPSPPKLLIPKPSCVECVLQIVFTYESI</sequence>
<dbReference type="PANTHER" id="PTHR11567">
    <property type="entry name" value="ACID PHOSPHATASE-RELATED"/>
    <property type="match status" value="1"/>
</dbReference>
<dbReference type="Gene3D" id="3.40.50.1240">
    <property type="entry name" value="Phosphoglycerate mutase-like"/>
    <property type="match status" value="1"/>
</dbReference>
<comment type="similarity">
    <text evidence="2">Belongs to the histidine acid phosphatase family.</text>
</comment>
<dbReference type="Pfam" id="PF00328">
    <property type="entry name" value="His_Phos_2"/>
    <property type="match status" value="2"/>
</dbReference>
<organism evidence="4 5">
    <name type="scientific">Ditylenchus destructor</name>
    <dbReference type="NCBI Taxonomy" id="166010"/>
    <lineage>
        <taxon>Eukaryota</taxon>
        <taxon>Metazoa</taxon>
        <taxon>Ecdysozoa</taxon>
        <taxon>Nematoda</taxon>
        <taxon>Chromadorea</taxon>
        <taxon>Rhabditida</taxon>
        <taxon>Tylenchina</taxon>
        <taxon>Tylenchomorpha</taxon>
        <taxon>Sphaerularioidea</taxon>
        <taxon>Anguinidae</taxon>
        <taxon>Anguininae</taxon>
        <taxon>Ditylenchus</taxon>
    </lineage>
</organism>
<keyword evidence="3" id="KW-0732">Signal</keyword>
<evidence type="ECO:0000313" key="4">
    <source>
        <dbReference type="EMBL" id="KAI1718749.1"/>
    </source>
</evidence>
<reference evidence="4" key="1">
    <citation type="submission" date="2022-01" db="EMBL/GenBank/DDBJ databases">
        <title>Genome Sequence Resource for Two Populations of Ditylenchus destructor, the Migratory Endoparasitic Phytonematode.</title>
        <authorList>
            <person name="Zhang H."/>
            <person name="Lin R."/>
            <person name="Xie B."/>
        </authorList>
    </citation>
    <scope>NUCLEOTIDE SEQUENCE</scope>
    <source>
        <strain evidence="4">BazhouSP</strain>
    </source>
</reference>
<dbReference type="InterPro" id="IPR000560">
    <property type="entry name" value="His_Pase_clade-2"/>
</dbReference>
<dbReference type="InterPro" id="IPR033379">
    <property type="entry name" value="Acid_Pase_AS"/>
</dbReference>
<dbReference type="GO" id="GO:0003993">
    <property type="term" value="F:acid phosphatase activity"/>
    <property type="evidence" value="ECO:0007669"/>
    <property type="project" value="UniProtKB-EC"/>
</dbReference>
<comment type="catalytic activity">
    <reaction evidence="1">
        <text>a phosphate monoester + H2O = an alcohol + phosphate</text>
        <dbReference type="Rhea" id="RHEA:15017"/>
        <dbReference type="ChEBI" id="CHEBI:15377"/>
        <dbReference type="ChEBI" id="CHEBI:30879"/>
        <dbReference type="ChEBI" id="CHEBI:43474"/>
        <dbReference type="ChEBI" id="CHEBI:67140"/>
        <dbReference type="EC" id="3.1.3.2"/>
    </reaction>
</comment>
<evidence type="ECO:0000313" key="5">
    <source>
        <dbReference type="Proteomes" id="UP001201812"/>
    </source>
</evidence>
<name>A0AAD4R630_9BILA</name>
<dbReference type="AlphaFoldDB" id="A0AAD4R630"/>
<evidence type="ECO:0000256" key="2">
    <source>
        <dbReference type="ARBA" id="ARBA00005375"/>
    </source>
</evidence>
<dbReference type="Proteomes" id="UP001201812">
    <property type="component" value="Unassembled WGS sequence"/>
</dbReference>
<dbReference type="PANTHER" id="PTHR11567:SF171">
    <property type="entry name" value="ACID PHOSPHATASE FAMILY"/>
    <property type="match status" value="1"/>
</dbReference>
<comment type="caution">
    <text evidence="4">The sequence shown here is derived from an EMBL/GenBank/DDBJ whole genome shotgun (WGS) entry which is preliminary data.</text>
</comment>
<proteinExistence type="inferred from homology"/>
<dbReference type="PROSITE" id="PS00616">
    <property type="entry name" value="HIS_ACID_PHOSPHAT_1"/>
    <property type="match status" value="1"/>
</dbReference>
<protein>
    <submittedName>
        <fullName evidence="4">Histidine phosphatase superfamily (Branch 2) domain-containing protein</fullName>
    </submittedName>
</protein>